<evidence type="ECO:0000259" key="6">
    <source>
        <dbReference type="SMART" id="SM00385"/>
    </source>
</evidence>
<dbReference type="FunFam" id="1.10.472.10:FF:000070">
    <property type="entry name" value="CYCLIN D32"/>
    <property type="match status" value="1"/>
</dbReference>
<reference evidence="8 9" key="1">
    <citation type="journal article" date="2018" name="Science">
        <title>The opium poppy genome and morphinan production.</title>
        <authorList>
            <person name="Guo L."/>
            <person name="Winzer T."/>
            <person name="Yang X."/>
            <person name="Li Y."/>
            <person name="Ning Z."/>
            <person name="He Z."/>
            <person name="Teodor R."/>
            <person name="Lu Y."/>
            <person name="Bowser T.A."/>
            <person name="Graham I.A."/>
            <person name="Ye K."/>
        </authorList>
    </citation>
    <scope>NUCLEOTIDE SEQUENCE [LARGE SCALE GENOMIC DNA]</scope>
    <source>
        <strain evidence="9">cv. HN1</strain>
        <tissue evidence="8">Leaves</tissue>
    </source>
</reference>
<gene>
    <name evidence="8" type="ORF">C5167_038072</name>
</gene>
<dbReference type="Pfam" id="PF02984">
    <property type="entry name" value="Cyclin_C"/>
    <property type="match status" value="1"/>
</dbReference>
<dbReference type="PROSITE" id="PS00292">
    <property type="entry name" value="CYCLINS"/>
    <property type="match status" value="1"/>
</dbReference>
<dbReference type="InterPro" id="IPR048258">
    <property type="entry name" value="Cyclins_cyclin-box"/>
</dbReference>
<dbReference type="SMART" id="SM01332">
    <property type="entry name" value="Cyclin_C"/>
    <property type="match status" value="1"/>
</dbReference>
<dbReference type="InterPro" id="IPR013763">
    <property type="entry name" value="Cyclin-like_dom"/>
</dbReference>
<dbReference type="CDD" id="cd20544">
    <property type="entry name" value="CYCLIN_AtCycD-like_rpt2"/>
    <property type="match status" value="1"/>
</dbReference>
<dbReference type="InterPro" id="IPR036915">
    <property type="entry name" value="Cyclin-like_sf"/>
</dbReference>
<name>A0A4Y7I849_PAPSO</name>
<evidence type="ECO:0000259" key="7">
    <source>
        <dbReference type="SMART" id="SM01332"/>
    </source>
</evidence>
<dbReference type="SMART" id="SM00385">
    <property type="entry name" value="CYCLIN"/>
    <property type="match status" value="1"/>
</dbReference>
<evidence type="ECO:0000256" key="1">
    <source>
        <dbReference type="ARBA" id="ARBA00009065"/>
    </source>
</evidence>
<dbReference type="InterPro" id="IPR039361">
    <property type="entry name" value="Cyclin"/>
</dbReference>
<accession>A0A4Y7I849</accession>
<proteinExistence type="inferred from homology"/>
<dbReference type="Proteomes" id="UP000316621">
    <property type="component" value="Chromosome 1"/>
</dbReference>
<feature type="domain" description="Cyclin-like" evidence="6">
    <location>
        <begin position="104"/>
        <end position="192"/>
    </location>
</feature>
<keyword evidence="9" id="KW-1185">Reference proteome</keyword>
<dbReference type="STRING" id="3469.A0A4Y7I849"/>
<dbReference type="Gene3D" id="1.10.472.10">
    <property type="entry name" value="Cyclin-like"/>
    <property type="match status" value="2"/>
</dbReference>
<dbReference type="InterPro" id="IPR006671">
    <property type="entry name" value="Cyclin_N"/>
</dbReference>
<keyword evidence="2" id="KW-0132">Cell division</keyword>
<dbReference type="Gramene" id="RZC45127">
    <property type="protein sequence ID" value="RZC45127"/>
    <property type="gene ID" value="C5167_038072"/>
</dbReference>
<dbReference type="InterPro" id="IPR004367">
    <property type="entry name" value="Cyclin_C-dom"/>
</dbReference>
<dbReference type="Pfam" id="PF00134">
    <property type="entry name" value="Cyclin_N"/>
    <property type="match status" value="1"/>
</dbReference>
<dbReference type="FunFam" id="1.10.472.10:FF:000060">
    <property type="entry name" value="D6-type cyclin"/>
    <property type="match status" value="1"/>
</dbReference>
<protein>
    <submittedName>
        <fullName evidence="8">Uncharacterized protein</fullName>
    </submittedName>
</protein>
<dbReference type="EMBL" id="CM010715">
    <property type="protein sequence ID" value="RZC45127.1"/>
    <property type="molecule type" value="Genomic_DNA"/>
</dbReference>
<dbReference type="GO" id="GO:0010444">
    <property type="term" value="P:guard mother cell differentiation"/>
    <property type="evidence" value="ECO:0007669"/>
    <property type="project" value="UniProtKB-ARBA"/>
</dbReference>
<evidence type="ECO:0000313" key="9">
    <source>
        <dbReference type="Proteomes" id="UP000316621"/>
    </source>
</evidence>
<evidence type="ECO:0000313" key="8">
    <source>
        <dbReference type="EMBL" id="RZC45127.1"/>
    </source>
</evidence>
<evidence type="ECO:0000256" key="2">
    <source>
        <dbReference type="ARBA" id="ARBA00022618"/>
    </source>
</evidence>
<evidence type="ECO:0000256" key="5">
    <source>
        <dbReference type="RuleBase" id="RU000383"/>
    </source>
</evidence>
<dbReference type="PANTHER" id="PTHR10177">
    <property type="entry name" value="CYCLINS"/>
    <property type="match status" value="1"/>
</dbReference>
<evidence type="ECO:0000256" key="4">
    <source>
        <dbReference type="ARBA" id="ARBA00023306"/>
    </source>
</evidence>
<comment type="similarity">
    <text evidence="1">Belongs to the cyclin family. Cyclin D subfamily.</text>
</comment>
<dbReference type="OMA" id="MIGLENH"/>
<sequence>MAPSSLPHQDSSVYYLDALYCQEEQAWEEEEVEEETKDNDENSSFIRNDNGFVLPAFLMEQDLFWENDELMSLFTKEKEMISDNLLSKLESDPNLVRARKESIQWMLKVNAHYSFSPLTAVLAVNFLDRFLSSFHFQNDKPWMTQLISVACITLAAKVEETQVPALLDFQVEDSKYVFEAKTIQRMELVILSSLHWKMNPVTPLSFLDHIIRRLGLKSNLHWEFMQRCQLLLLSIISDSRFVCYLPSVLAAATMLHVINRIEPCNAKEYHDQLMGVLQIDKDKVDECVELILECTAPLEYNVANLKRKYESVPGSPNGVMDANFSSDSSNDSWIATESVAVASPKPSSFKKSRVQIQQLRLPSINRFAVELLTSPR</sequence>
<dbReference type="OrthoDB" id="5590282at2759"/>
<keyword evidence="3 5" id="KW-0195">Cyclin</keyword>
<dbReference type="GO" id="GO:0048316">
    <property type="term" value="P:seed development"/>
    <property type="evidence" value="ECO:0007669"/>
    <property type="project" value="UniProtKB-ARBA"/>
</dbReference>
<feature type="domain" description="Cyclin C-terminal" evidence="7">
    <location>
        <begin position="201"/>
        <end position="328"/>
    </location>
</feature>
<evidence type="ECO:0000256" key="3">
    <source>
        <dbReference type="ARBA" id="ARBA00023127"/>
    </source>
</evidence>
<dbReference type="GO" id="GO:0051301">
    <property type="term" value="P:cell division"/>
    <property type="evidence" value="ECO:0007669"/>
    <property type="project" value="UniProtKB-KW"/>
</dbReference>
<organism evidence="8 9">
    <name type="scientific">Papaver somniferum</name>
    <name type="common">Opium poppy</name>
    <dbReference type="NCBI Taxonomy" id="3469"/>
    <lineage>
        <taxon>Eukaryota</taxon>
        <taxon>Viridiplantae</taxon>
        <taxon>Streptophyta</taxon>
        <taxon>Embryophyta</taxon>
        <taxon>Tracheophyta</taxon>
        <taxon>Spermatophyta</taxon>
        <taxon>Magnoliopsida</taxon>
        <taxon>Ranunculales</taxon>
        <taxon>Papaveraceae</taxon>
        <taxon>Papaveroideae</taxon>
        <taxon>Papaver</taxon>
    </lineage>
</organism>
<dbReference type="CDD" id="cd20543">
    <property type="entry name" value="CYCLIN_AtCycD-like_rpt1"/>
    <property type="match status" value="1"/>
</dbReference>
<keyword evidence="4" id="KW-0131">Cell cycle</keyword>
<dbReference type="AlphaFoldDB" id="A0A4Y7I849"/>
<dbReference type="SUPFAM" id="SSF47954">
    <property type="entry name" value="Cyclin-like"/>
    <property type="match status" value="2"/>
</dbReference>